<evidence type="ECO:0008006" key="3">
    <source>
        <dbReference type="Google" id="ProtNLM"/>
    </source>
</evidence>
<dbReference type="EMBL" id="CP012040">
    <property type="protein sequence ID" value="AKP51286.1"/>
    <property type="molecule type" value="Genomic_DNA"/>
</dbReference>
<organism evidence="1 2">
    <name type="scientific">Cyclobacterium amurskyense</name>
    <dbReference type="NCBI Taxonomy" id="320787"/>
    <lineage>
        <taxon>Bacteria</taxon>
        <taxon>Pseudomonadati</taxon>
        <taxon>Bacteroidota</taxon>
        <taxon>Cytophagia</taxon>
        <taxon>Cytophagales</taxon>
        <taxon>Cyclobacteriaceae</taxon>
        <taxon>Cyclobacterium</taxon>
    </lineage>
</organism>
<name>A0A0H4P9Y4_9BACT</name>
<evidence type="ECO:0000313" key="1">
    <source>
        <dbReference type="EMBL" id="AKP51286.1"/>
    </source>
</evidence>
<dbReference type="KEGG" id="camu:CA2015_1855"/>
<protein>
    <recommendedName>
        <fullName evidence="3">Lipoprotein</fullName>
    </recommendedName>
</protein>
<keyword evidence="2" id="KW-1185">Reference proteome</keyword>
<sequence length="134" mass="15449">MKTTLLILISFLVFSCNPYDKEFSIEGEYSIVDFTMTPEFAKDSISRKDILPIITSPNSTFIFSKDNSTVNIDPRFGMEFFGDSIYQYEMENKFIALTNNDKTINVPYKNDNGIIRLFIDRKGIEQFSIIPAKN</sequence>
<accession>A0A0H4P9Y4</accession>
<dbReference type="Proteomes" id="UP000036520">
    <property type="component" value="Chromosome"/>
</dbReference>
<dbReference type="OrthoDB" id="838430at2"/>
<dbReference type="AlphaFoldDB" id="A0A0H4P9Y4"/>
<evidence type="ECO:0000313" key="2">
    <source>
        <dbReference type="Proteomes" id="UP000036520"/>
    </source>
</evidence>
<dbReference type="RefSeq" id="WP_048641638.1">
    <property type="nucleotide sequence ID" value="NZ_CP012040.1"/>
</dbReference>
<gene>
    <name evidence="1" type="ORF">CA2015_1855</name>
</gene>
<dbReference type="PROSITE" id="PS51257">
    <property type="entry name" value="PROKAR_LIPOPROTEIN"/>
    <property type="match status" value="1"/>
</dbReference>
<proteinExistence type="predicted"/>
<reference evidence="1 2" key="1">
    <citation type="submission" date="2015-07" db="EMBL/GenBank/DDBJ databases">
        <authorList>
            <person name="Kim K.M."/>
        </authorList>
    </citation>
    <scope>NUCLEOTIDE SEQUENCE [LARGE SCALE GENOMIC DNA]</scope>
    <source>
        <strain evidence="1 2">KCTC 12363</strain>
    </source>
</reference>